<name>A0A7C3GCW2_9PROT</name>
<dbReference type="Proteomes" id="UP000886042">
    <property type="component" value="Unassembled WGS sequence"/>
</dbReference>
<evidence type="ECO:0000256" key="10">
    <source>
        <dbReference type="RuleBase" id="RU362123"/>
    </source>
</evidence>
<dbReference type="PROSITE" id="PS51257">
    <property type="entry name" value="PROKAR_LIPOPROTEIN"/>
    <property type="match status" value="1"/>
</dbReference>
<keyword evidence="10" id="KW-0735">Signal-anchor</keyword>
<dbReference type="GO" id="GO:0031992">
    <property type="term" value="F:energy transducer activity"/>
    <property type="evidence" value="ECO:0007669"/>
    <property type="project" value="InterPro"/>
</dbReference>
<dbReference type="Gene3D" id="3.30.2420.10">
    <property type="entry name" value="TonB"/>
    <property type="match status" value="1"/>
</dbReference>
<evidence type="ECO:0000256" key="7">
    <source>
        <dbReference type="ARBA" id="ARBA00022927"/>
    </source>
</evidence>
<dbReference type="GO" id="GO:0055085">
    <property type="term" value="P:transmembrane transport"/>
    <property type="evidence" value="ECO:0007669"/>
    <property type="project" value="InterPro"/>
</dbReference>
<evidence type="ECO:0000256" key="3">
    <source>
        <dbReference type="ARBA" id="ARBA00022448"/>
    </source>
</evidence>
<dbReference type="Pfam" id="PF03544">
    <property type="entry name" value="TonB_C"/>
    <property type="match status" value="1"/>
</dbReference>
<dbReference type="InterPro" id="IPR006260">
    <property type="entry name" value="TonB/TolA_C"/>
</dbReference>
<keyword evidence="7 10" id="KW-0653">Protein transport</keyword>
<evidence type="ECO:0000313" key="13">
    <source>
        <dbReference type="EMBL" id="HFB55396.1"/>
    </source>
</evidence>
<evidence type="ECO:0000256" key="1">
    <source>
        <dbReference type="ARBA" id="ARBA00004383"/>
    </source>
</evidence>
<organism evidence="13">
    <name type="scientific">Hellea balneolensis</name>
    <dbReference type="NCBI Taxonomy" id="287478"/>
    <lineage>
        <taxon>Bacteria</taxon>
        <taxon>Pseudomonadati</taxon>
        <taxon>Pseudomonadota</taxon>
        <taxon>Alphaproteobacteria</taxon>
        <taxon>Maricaulales</taxon>
        <taxon>Robiginitomaculaceae</taxon>
        <taxon>Hellea</taxon>
    </lineage>
</organism>
<dbReference type="NCBIfam" id="TIGR01352">
    <property type="entry name" value="tonB_Cterm"/>
    <property type="match status" value="1"/>
</dbReference>
<dbReference type="GO" id="GO:0030288">
    <property type="term" value="C:outer membrane-bounded periplasmic space"/>
    <property type="evidence" value="ECO:0007669"/>
    <property type="project" value="InterPro"/>
</dbReference>
<keyword evidence="9" id="KW-0472">Membrane</keyword>
<dbReference type="GO" id="GO:0005886">
    <property type="term" value="C:plasma membrane"/>
    <property type="evidence" value="ECO:0007669"/>
    <property type="project" value="UniProtKB-SubCell"/>
</dbReference>
<evidence type="ECO:0000256" key="2">
    <source>
        <dbReference type="ARBA" id="ARBA00006555"/>
    </source>
</evidence>
<keyword evidence="8" id="KW-1133">Transmembrane helix</keyword>
<accession>A0A7C3GCW2</accession>
<keyword evidence="6" id="KW-0812">Transmembrane</keyword>
<protein>
    <recommendedName>
        <fullName evidence="10">Protein TonB</fullName>
    </recommendedName>
</protein>
<dbReference type="PANTHER" id="PTHR33446">
    <property type="entry name" value="PROTEIN TONB-RELATED"/>
    <property type="match status" value="1"/>
</dbReference>
<comment type="similarity">
    <text evidence="2 10">Belongs to the TonB family.</text>
</comment>
<keyword evidence="11" id="KW-0732">Signal</keyword>
<feature type="domain" description="TonB C-terminal" evidence="12">
    <location>
        <begin position="51"/>
        <end position="144"/>
    </location>
</feature>
<evidence type="ECO:0000256" key="8">
    <source>
        <dbReference type="ARBA" id="ARBA00022989"/>
    </source>
</evidence>
<evidence type="ECO:0000256" key="4">
    <source>
        <dbReference type="ARBA" id="ARBA00022475"/>
    </source>
</evidence>
<evidence type="ECO:0000259" key="12">
    <source>
        <dbReference type="PROSITE" id="PS52015"/>
    </source>
</evidence>
<proteinExistence type="inferred from homology"/>
<evidence type="ECO:0000256" key="5">
    <source>
        <dbReference type="ARBA" id="ARBA00022519"/>
    </source>
</evidence>
<dbReference type="PROSITE" id="PS52015">
    <property type="entry name" value="TONB_CTD"/>
    <property type="match status" value="1"/>
</dbReference>
<comment type="caution">
    <text evidence="13">The sequence shown here is derived from an EMBL/GenBank/DDBJ whole genome shotgun (WGS) entry which is preliminary data.</text>
</comment>
<comment type="subcellular location">
    <subcellularLocation>
        <location evidence="1 10">Cell inner membrane</location>
        <topology evidence="1 10">Single-pass membrane protein</topology>
        <orientation evidence="1 10">Periplasmic side</orientation>
    </subcellularLocation>
</comment>
<keyword evidence="5 10" id="KW-0997">Cell inner membrane</keyword>
<feature type="chain" id="PRO_5027588840" description="Protein TonB" evidence="11">
    <location>
        <begin position="25"/>
        <end position="144"/>
    </location>
</feature>
<comment type="function">
    <text evidence="10">Interacts with outer membrane receptor proteins that carry out high-affinity binding and energy dependent uptake into the periplasmic space of specific substrates. It could act to transduce energy from the cytoplasmic membrane to specific energy-requiring processes in the outer membrane, resulting in the release into the periplasm of ligands bound by these outer membrane proteins.</text>
</comment>
<evidence type="ECO:0000256" key="6">
    <source>
        <dbReference type="ARBA" id="ARBA00022692"/>
    </source>
</evidence>
<gene>
    <name evidence="13" type="ORF">ENJ46_05675</name>
</gene>
<feature type="signal peptide" evidence="11">
    <location>
        <begin position="1"/>
        <end position="24"/>
    </location>
</feature>
<dbReference type="PRINTS" id="PR01374">
    <property type="entry name" value="TONBPROTEIN"/>
</dbReference>
<sequence length="144" mass="15902">MNHSLKWKLTGVSLGLMFVLSACSSTKPFNPRSDYPLDPWVKGYANPDDCLGGEKLAAVSFDLPTYPKGAFKKGQQGWVIVRLDVNAQGETEHVRVERALPAKRFADNAKKAVRKWKFQPPQGGGLQNCRVLIRYRLGGVSLGS</sequence>
<evidence type="ECO:0000256" key="11">
    <source>
        <dbReference type="SAM" id="SignalP"/>
    </source>
</evidence>
<dbReference type="InterPro" id="IPR037682">
    <property type="entry name" value="TonB_C"/>
</dbReference>
<dbReference type="SUPFAM" id="SSF74653">
    <property type="entry name" value="TolA/TonB C-terminal domain"/>
    <property type="match status" value="1"/>
</dbReference>
<keyword evidence="3 10" id="KW-0813">Transport</keyword>
<dbReference type="InterPro" id="IPR051045">
    <property type="entry name" value="TonB-dependent_transducer"/>
</dbReference>
<reference evidence="13" key="1">
    <citation type="journal article" date="2020" name="mSystems">
        <title>Genome- and Community-Level Interaction Insights into Carbon Utilization and Element Cycling Functions of Hydrothermarchaeota in Hydrothermal Sediment.</title>
        <authorList>
            <person name="Zhou Z."/>
            <person name="Liu Y."/>
            <person name="Xu W."/>
            <person name="Pan J."/>
            <person name="Luo Z.H."/>
            <person name="Li M."/>
        </authorList>
    </citation>
    <scope>NUCLEOTIDE SEQUENCE [LARGE SCALE GENOMIC DNA]</scope>
    <source>
        <strain evidence="13">HyVt-489</strain>
    </source>
</reference>
<dbReference type="AlphaFoldDB" id="A0A7C3GCW2"/>
<dbReference type="GO" id="GO:0015031">
    <property type="term" value="P:protein transport"/>
    <property type="evidence" value="ECO:0007669"/>
    <property type="project" value="UniProtKB-UniRule"/>
</dbReference>
<dbReference type="GO" id="GO:0015891">
    <property type="term" value="P:siderophore transport"/>
    <property type="evidence" value="ECO:0007669"/>
    <property type="project" value="InterPro"/>
</dbReference>
<evidence type="ECO:0000256" key="9">
    <source>
        <dbReference type="ARBA" id="ARBA00023136"/>
    </source>
</evidence>
<keyword evidence="4 10" id="KW-1003">Cell membrane</keyword>
<dbReference type="EMBL" id="DRMN01000371">
    <property type="protein sequence ID" value="HFB55396.1"/>
    <property type="molecule type" value="Genomic_DNA"/>
</dbReference>
<dbReference type="InterPro" id="IPR003538">
    <property type="entry name" value="TonB"/>
</dbReference>